<organism evidence="2">
    <name type="scientific">Anopheles darlingi</name>
    <name type="common">Mosquito</name>
    <dbReference type="NCBI Taxonomy" id="43151"/>
    <lineage>
        <taxon>Eukaryota</taxon>
        <taxon>Metazoa</taxon>
        <taxon>Ecdysozoa</taxon>
        <taxon>Arthropoda</taxon>
        <taxon>Hexapoda</taxon>
        <taxon>Insecta</taxon>
        <taxon>Pterygota</taxon>
        <taxon>Neoptera</taxon>
        <taxon>Endopterygota</taxon>
        <taxon>Diptera</taxon>
        <taxon>Nematocera</taxon>
        <taxon>Culicoidea</taxon>
        <taxon>Culicidae</taxon>
        <taxon>Anophelinae</taxon>
        <taxon>Anopheles</taxon>
    </lineage>
</organism>
<feature type="signal peptide" evidence="1">
    <location>
        <begin position="1"/>
        <end position="24"/>
    </location>
</feature>
<protein>
    <submittedName>
        <fullName evidence="2">Putative secreted protein</fullName>
    </submittedName>
</protein>
<evidence type="ECO:0000313" key="2">
    <source>
        <dbReference type="EMBL" id="MBW76019.1"/>
    </source>
</evidence>
<name>A0A2M4DEU5_ANODA</name>
<reference evidence="2" key="1">
    <citation type="submission" date="2018-01" db="EMBL/GenBank/DDBJ databases">
        <title>An insight into the sialome of Amazonian anophelines.</title>
        <authorList>
            <person name="Ribeiro J.M."/>
            <person name="Scarpassa V."/>
            <person name="Calvo E."/>
        </authorList>
    </citation>
    <scope>NUCLEOTIDE SEQUENCE</scope>
</reference>
<evidence type="ECO:0000256" key="1">
    <source>
        <dbReference type="SAM" id="SignalP"/>
    </source>
</evidence>
<keyword evidence="1" id="KW-0732">Signal</keyword>
<feature type="chain" id="PRO_5014779286" evidence="1">
    <location>
        <begin position="25"/>
        <end position="158"/>
    </location>
</feature>
<dbReference type="AlphaFoldDB" id="A0A2M4DEU5"/>
<dbReference type="EMBL" id="GGFL01011841">
    <property type="protein sequence ID" value="MBW76019.1"/>
    <property type="molecule type" value="Transcribed_RNA"/>
</dbReference>
<sequence length="158" mass="17627">MGANSWFLFFFLFGKHHRAAYIQALPVCVIPRTKPFRQPPTPAPCVLLRRESSASRFFRVYTPVVSTVRTRTDGGKNRSPLPLPTTDRESEWSFWFARNGCVLFLLCGACTGAFFPPGRANGISVIDRLEKRSPNRLTGRQQAVCIGGMIVATAYATK</sequence>
<proteinExistence type="predicted"/>
<accession>A0A2M4DEU5</accession>